<dbReference type="Pfam" id="PF05305">
    <property type="entry name" value="DUF732"/>
    <property type="match status" value="1"/>
</dbReference>
<evidence type="ECO:0000259" key="3">
    <source>
        <dbReference type="Pfam" id="PF05305"/>
    </source>
</evidence>
<feature type="transmembrane region" description="Helical" evidence="2">
    <location>
        <begin position="83"/>
        <end position="106"/>
    </location>
</feature>
<dbReference type="InterPro" id="IPR007969">
    <property type="entry name" value="DUF732"/>
</dbReference>
<sequence>MRDRETIDSELRRIALGRRSIREQGGQPSTQEVDELLDELLAHSTGATLVNAPSAPETPAVAAARPRHDTVTLLRPSGVLRRLGLLAALPLSLVAIAAAAIAIFAVRHQDSSAQPTEAPPPAASSPSRPVASPPARMAPPAPAPRIGVADTAFIAALKHEGVPIPSQDYVTVQGHAVCDFLAHQHNFSDAVGFVQRSSIWDADQSTHVTAGAIVAYCPQSLPSASNEMQPSYQDALSDLQAIEGKLRDIQGDLDNLPGHP</sequence>
<proteinExistence type="predicted"/>
<keyword evidence="2" id="KW-1133">Transmembrane helix</keyword>
<organism evidence="4 6">
    <name type="scientific">Mycobacterium intracellulare subsp. chimaera</name>
    <dbReference type="NCBI Taxonomy" id="222805"/>
    <lineage>
        <taxon>Bacteria</taxon>
        <taxon>Bacillati</taxon>
        <taxon>Actinomycetota</taxon>
        <taxon>Actinomycetes</taxon>
        <taxon>Mycobacteriales</taxon>
        <taxon>Mycobacteriaceae</taxon>
        <taxon>Mycobacterium</taxon>
        <taxon>Mycobacterium avium complex (MAC)</taxon>
    </lineage>
</organism>
<reference evidence="5 7" key="3">
    <citation type="submission" date="2023-06" db="EMBL/GenBank/DDBJ databases">
        <title>Itaconate inhibition of nontuberculous mycobacteria.</title>
        <authorList>
            <person name="Breen P."/>
            <person name="Zimbric M."/>
            <person name="Caverly L."/>
        </authorList>
    </citation>
    <scope>NUCLEOTIDE SEQUENCE [LARGE SCALE GENOMIC DNA]</scope>
    <source>
        <strain evidence="5 7">FLAC1071</strain>
    </source>
</reference>
<evidence type="ECO:0000256" key="1">
    <source>
        <dbReference type="SAM" id="MobiDB-lite"/>
    </source>
</evidence>
<feature type="domain" description="DUF732" evidence="3">
    <location>
        <begin position="149"/>
        <end position="219"/>
    </location>
</feature>
<reference evidence="7" key="2">
    <citation type="submission" date="2023-06" db="EMBL/GenBank/DDBJ databases">
        <title>Itaconate inhibition of nontuberculous mycobacteria.</title>
        <authorList>
            <person name="Spilker T."/>
        </authorList>
    </citation>
    <scope>NUCLEOTIDE SEQUENCE [LARGE SCALE GENOMIC DNA]</scope>
    <source>
        <strain evidence="7">FLAC1071</strain>
    </source>
</reference>
<reference evidence="5" key="4">
    <citation type="submission" date="2023-06" db="EMBL/GenBank/DDBJ databases">
        <authorList>
            <person name="Spilker T."/>
        </authorList>
    </citation>
    <scope>NUCLEOTIDE SEQUENCE</scope>
    <source>
        <strain evidence="5">FLAC1071</strain>
    </source>
</reference>
<evidence type="ECO:0000256" key="2">
    <source>
        <dbReference type="SAM" id="Phobius"/>
    </source>
</evidence>
<protein>
    <submittedName>
        <fullName evidence="5">DUF732 domain-containing protein</fullName>
    </submittedName>
</protein>
<dbReference type="Proteomes" id="UP000198286">
    <property type="component" value="Chromosome"/>
</dbReference>
<keyword evidence="2" id="KW-0812">Transmembrane</keyword>
<evidence type="ECO:0000313" key="6">
    <source>
        <dbReference type="Proteomes" id="UP000198286"/>
    </source>
</evidence>
<dbReference type="EMBL" id="JASZZX010000006">
    <property type="protein sequence ID" value="MDM3926395.1"/>
    <property type="molecule type" value="Genomic_DNA"/>
</dbReference>
<feature type="compositionally biased region" description="Low complexity" evidence="1">
    <location>
        <begin position="124"/>
        <end position="135"/>
    </location>
</feature>
<evidence type="ECO:0000313" key="5">
    <source>
        <dbReference type="EMBL" id="MDM3926395.1"/>
    </source>
</evidence>
<name>A0A1Y0T2L1_MYCIT</name>
<dbReference type="EMBL" id="CP015267">
    <property type="protein sequence ID" value="ASL13070.1"/>
    <property type="molecule type" value="Genomic_DNA"/>
</dbReference>
<keyword evidence="2" id="KW-0472">Membrane</keyword>
<reference evidence="4 6" key="1">
    <citation type="journal article" date="2017" name="Lancet Infect. Dis.">
        <title>Global outbreak of severe Mycobacterium chimaera disease after cardiac surgery: a molecular epidemiological study.</title>
        <authorList>
            <person name="van Ingen J."/>
            <person name="Kohl T."/>
            <person name="Kranzer K."/>
            <person name="Hasse B."/>
            <person name="Keller P."/>
            <person name="Szafranska A."/>
            <person name="Hillemann D."/>
            <person name="Chand M."/>
            <person name="Schreiber P."/>
            <person name="Sommerstein R."/>
            <person name="Berger C."/>
            <person name="Genoni M."/>
            <person name="Ruegg C."/>
            <person name="Troillet N."/>
            <person name="Widmer A.F."/>
            <person name="Becker S.L."/>
            <person name="Herrmann M."/>
            <person name="Eckmanns T."/>
            <person name="Haller S."/>
            <person name="Hoeller C."/>
            <person name="Debast S.B."/>
            <person name="Wolfhagen M.J."/>
            <person name="Hopman J."/>
            <person name="Kluytmans J."/>
            <person name="Langelaar M."/>
            <person name="Notermans D.W."/>
            <person name="ten Oever J."/>
            <person name="van den Barselaar P."/>
            <person name="Vonk A.B.A."/>
            <person name="Vos M.C."/>
            <person name="Ahmed N."/>
            <person name="Brown T."/>
            <person name="Crook D."/>
            <person name="Lamagni T."/>
            <person name="Phin N."/>
            <person name="Smith E.G."/>
            <person name="Zambon M."/>
            <person name="Serr A."/>
            <person name="Goetting T."/>
            <person name="Ebner W."/>
            <person name="Thuermer A."/>
            <person name="Utpatel C."/>
            <person name="Sproer C."/>
            <person name="Bunk B."/>
            <person name="Nubel U."/>
            <person name="Bloemberg G."/>
            <person name="Bottger E."/>
            <person name="Niemann S."/>
            <person name="Wagner D."/>
            <person name="Sax H."/>
        </authorList>
    </citation>
    <scope>NUCLEOTIDE SEQUENCE [LARGE SCALE GENOMIC DNA]</scope>
    <source>
        <strain evidence="4 6">ZUERICH-2</strain>
    </source>
</reference>
<dbReference type="AlphaFoldDB" id="A0A1Y0T2L1"/>
<dbReference type="Proteomes" id="UP001529272">
    <property type="component" value="Unassembled WGS sequence"/>
</dbReference>
<feature type="region of interest" description="Disordered" evidence="1">
    <location>
        <begin position="112"/>
        <end position="142"/>
    </location>
</feature>
<accession>A0A1Y0T2L1</accession>
<evidence type="ECO:0000313" key="4">
    <source>
        <dbReference type="EMBL" id="ASL13070.1"/>
    </source>
</evidence>
<evidence type="ECO:0000313" key="7">
    <source>
        <dbReference type="Proteomes" id="UP001529272"/>
    </source>
</evidence>
<dbReference type="RefSeq" id="WP_008263794.1">
    <property type="nucleotide sequence ID" value="NZ_CAAHFK010000020.1"/>
</dbReference>
<keyword evidence="7" id="KW-1185">Reference proteome</keyword>
<gene>
    <name evidence="4" type="ORF">MYCOZU2_00608</name>
    <name evidence="5" type="ORF">QRB35_10185</name>
</gene>